<feature type="transmembrane region" description="Helical" evidence="1">
    <location>
        <begin position="52"/>
        <end position="71"/>
    </location>
</feature>
<keyword evidence="1" id="KW-0812">Transmembrane</keyword>
<accession>A0ABW0RQ43</accession>
<dbReference type="EMBL" id="JBHSMZ010000001">
    <property type="protein sequence ID" value="MFC5546959.1"/>
    <property type="molecule type" value="Genomic_DNA"/>
</dbReference>
<organism evidence="2 3">
    <name type="scientific">Massilia aerilata</name>
    <dbReference type="NCBI Taxonomy" id="453817"/>
    <lineage>
        <taxon>Bacteria</taxon>
        <taxon>Pseudomonadati</taxon>
        <taxon>Pseudomonadota</taxon>
        <taxon>Betaproteobacteria</taxon>
        <taxon>Burkholderiales</taxon>
        <taxon>Oxalobacteraceae</taxon>
        <taxon>Telluria group</taxon>
        <taxon>Massilia</taxon>
    </lineage>
</organism>
<keyword evidence="1" id="KW-1133">Transmembrane helix</keyword>
<comment type="caution">
    <text evidence="2">The sequence shown here is derived from an EMBL/GenBank/DDBJ whole genome shotgun (WGS) entry which is preliminary data.</text>
</comment>
<evidence type="ECO:0000256" key="1">
    <source>
        <dbReference type="SAM" id="Phobius"/>
    </source>
</evidence>
<proteinExistence type="predicted"/>
<dbReference type="RefSeq" id="WP_379765343.1">
    <property type="nucleotide sequence ID" value="NZ_JBHSMZ010000001.1"/>
</dbReference>
<keyword evidence="1" id="KW-0472">Membrane</keyword>
<feature type="transmembrane region" description="Helical" evidence="1">
    <location>
        <begin position="91"/>
        <end position="113"/>
    </location>
</feature>
<evidence type="ECO:0008006" key="4">
    <source>
        <dbReference type="Google" id="ProtNLM"/>
    </source>
</evidence>
<gene>
    <name evidence="2" type="ORF">ACFPO9_00340</name>
</gene>
<evidence type="ECO:0000313" key="2">
    <source>
        <dbReference type="EMBL" id="MFC5546959.1"/>
    </source>
</evidence>
<protein>
    <recommendedName>
        <fullName evidence="4">DUF1648 domain-containing protein</fullName>
    </recommendedName>
</protein>
<dbReference type="Proteomes" id="UP001596086">
    <property type="component" value="Unassembled WGS sequence"/>
</dbReference>
<reference evidence="3" key="1">
    <citation type="journal article" date="2019" name="Int. J. Syst. Evol. Microbiol.">
        <title>The Global Catalogue of Microorganisms (GCM) 10K type strain sequencing project: providing services to taxonomists for standard genome sequencing and annotation.</title>
        <authorList>
            <consortium name="The Broad Institute Genomics Platform"/>
            <consortium name="The Broad Institute Genome Sequencing Center for Infectious Disease"/>
            <person name="Wu L."/>
            <person name="Ma J."/>
        </authorList>
    </citation>
    <scope>NUCLEOTIDE SEQUENCE [LARGE SCALE GENOMIC DNA]</scope>
    <source>
        <strain evidence="3">CGMCC 4.5798</strain>
    </source>
</reference>
<evidence type="ECO:0000313" key="3">
    <source>
        <dbReference type="Proteomes" id="UP001596086"/>
    </source>
</evidence>
<keyword evidence="3" id="KW-1185">Reference proteome</keyword>
<sequence>MVSMCGFRLQGRDDTANGRRSSALSDPGVRDNISRAVRQGLERKLMHRWSRFVLNGMLVAAMFALAFLAIYSLPAGGQVATHWGPDSRPDAWVGGSAIHLINPIVALVVWFLASNGKPPGTAQARVSNVLLIQLVIQLSIALYARGAWS</sequence>
<name>A0ABW0RQ43_9BURK</name>
<feature type="transmembrane region" description="Helical" evidence="1">
    <location>
        <begin position="125"/>
        <end position="144"/>
    </location>
</feature>